<organism evidence="1 2">
    <name type="scientific">Eragrostis curvula</name>
    <name type="common">weeping love grass</name>
    <dbReference type="NCBI Taxonomy" id="38414"/>
    <lineage>
        <taxon>Eukaryota</taxon>
        <taxon>Viridiplantae</taxon>
        <taxon>Streptophyta</taxon>
        <taxon>Embryophyta</taxon>
        <taxon>Tracheophyta</taxon>
        <taxon>Spermatophyta</taxon>
        <taxon>Magnoliopsida</taxon>
        <taxon>Liliopsida</taxon>
        <taxon>Poales</taxon>
        <taxon>Poaceae</taxon>
        <taxon>PACMAD clade</taxon>
        <taxon>Chloridoideae</taxon>
        <taxon>Eragrostideae</taxon>
        <taxon>Eragrostidinae</taxon>
        <taxon>Eragrostis</taxon>
    </lineage>
</organism>
<gene>
    <name evidence="1" type="ORF">EJB05_06031</name>
</gene>
<dbReference type="OrthoDB" id="618776at2759"/>
<sequence>MSRWFRPDPLCCSHLDEPCKQEVPLESVIEVYWQCQIPLSEYNKQRSSGVQVRNPTTSSKDLPNLKLGLLFTPHCCLGDVIPKAATSLVEVIRGEEQQSIQTNISLQQFDETMLPKALHCLYHKAEATVYQILWKSNHGTAYFQVKKTMPRKNVHGNQTKMSLVQQYNQDPKLERWTHVLTNFLNLWVARAPEKLRRSMVEWMQKANEKKLVCLDH</sequence>
<dbReference type="Gramene" id="TVU46491">
    <property type="protein sequence ID" value="TVU46491"/>
    <property type="gene ID" value="EJB05_06031"/>
</dbReference>
<reference evidence="1 2" key="1">
    <citation type="journal article" date="2019" name="Sci. Rep.">
        <title>A high-quality genome of Eragrostis curvula grass provides insights into Poaceae evolution and supports new strategies to enhance forage quality.</title>
        <authorList>
            <person name="Carballo J."/>
            <person name="Santos B.A.C.M."/>
            <person name="Zappacosta D."/>
            <person name="Garbus I."/>
            <person name="Selva J.P."/>
            <person name="Gallo C.A."/>
            <person name="Diaz A."/>
            <person name="Albertini E."/>
            <person name="Caccamo M."/>
            <person name="Echenique V."/>
        </authorList>
    </citation>
    <scope>NUCLEOTIDE SEQUENCE [LARGE SCALE GENOMIC DNA]</scope>
    <source>
        <strain evidence="2">cv. Victoria</strain>
        <tissue evidence="1">Leaf</tissue>
    </source>
</reference>
<name>A0A5J9WEM6_9POAL</name>
<proteinExistence type="predicted"/>
<evidence type="ECO:0000313" key="1">
    <source>
        <dbReference type="EMBL" id="TVU46491.1"/>
    </source>
</evidence>
<dbReference type="AlphaFoldDB" id="A0A5J9WEM6"/>
<keyword evidence="2" id="KW-1185">Reference proteome</keyword>
<accession>A0A5J9WEM6</accession>
<dbReference type="Proteomes" id="UP000324897">
    <property type="component" value="Chromosome 5"/>
</dbReference>
<evidence type="ECO:0000313" key="2">
    <source>
        <dbReference type="Proteomes" id="UP000324897"/>
    </source>
</evidence>
<protein>
    <submittedName>
        <fullName evidence="1">Uncharacterized protein</fullName>
    </submittedName>
</protein>
<dbReference type="EMBL" id="RWGY01000004">
    <property type="protein sequence ID" value="TVU46491.1"/>
    <property type="molecule type" value="Genomic_DNA"/>
</dbReference>
<comment type="caution">
    <text evidence="1">The sequence shown here is derived from an EMBL/GenBank/DDBJ whole genome shotgun (WGS) entry which is preliminary data.</text>
</comment>
<feature type="non-terminal residue" evidence="1">
    <location>
        <position position="1"/>
    </location>
</feature>